<proteinExistence type="inferred from homology"/>
<evidence type="ECO:0000256" key="6">
    <source>
        <dbReference type="SAM" id="SignalP"/>
    </source>
</evidence>
<dbReference type="EMBL" id="NFHB01000004">
    <property type="protein sequence ID" value="OUN03446.1"/>
    <property type="molecule type" value="Genomic_DNA"/>
</dbReference>
<evidence type="ECO:0000259" key="7">
    <source>
        <dbReference type="Pfam" id="PF00884"/>
    </source>
</evidence>
<dbReference type="GO" id="GO:0046872">
    <property type="term" value="F:metal ion binding"/>
    <property type="evidence" value="ECO:0007669"/>
    <property type="project" value="UniProtKB-KW"/>
</dbReference>
<dbReference type="SUPFAM" id="SSF53649">
    <property type="entry name" value="Alkaline phosphatase-like"/>
    <property type="match status" value="1"/>
</dbReference>
<dbReference type="Gene3D" id="3.40.720.10">
    <property type="entry name" value="Alkaline Phosphatase, subunit A"/>
    <property type="match status" value="1"/>
</dbReference>
<keyword evidence="4" id="KW-0106">Calcium</keyword>
<dbReference type="Gene3D" id="3.30.1120.10">
    <property type="match status" value="1"/>
</dbReference>
<keyword evidence="2" id="KW-0479">Metal-binding</keyword>
<dbReference type="Proteomes" id="UP000195772">
    <property type="component" value="Unassembled WGS sequence"/>
</dbReference>
<reference evidence="9" key="1">
    <citation type="submission" date="2017-04" db="EMBL/GenBank/DDBJ databases">
        <title>Function of individual gut microbiota members based on whole genome sequencing of pure cultures obtained from chicken caecum.</title>
        <authorList>
            <person name="Medvecky M."/>
            <person name="Cejkova D."/>
            <person name="Polansky O."/>
            <person name="Karasova D."/>
            <person name="Kubasova T."/>
            <person name="Cizek A."/>
            <person name="Rychlik I."/>
        </authorList>
    </citation>
    <scope>NUCLEOTIDE SEQUENCE [LARGE SCALE GENOMIC DNA]</scope>
    <source>
        <strain evidence="9">An90</strain>
    </source>
</reference>
<evidence type="ECO:0000313" key="8">
    <source>
        <dbReference type="EMBL" id="OUN03446.1"/>
    </source>
</evidence>
<gene>
    <name evidence="8" type="ORF">B5G41_07095</name>
</gene>
<evidence type="ECO:0000256" key="3">
    <source>
        <dbReference type="ARBA" id="ARBA00022801"/>
    </source>
</evidence>
<dbReference type="InterPro" id="IPR024607">
    <property type="entry name" value="Sulfatase_CS"/>
</dbReference>
<dbReference type="InterPro" id="IPR000917">
    <property type="entry name" value="Sulfatase_N"/>
</dbReference>
<evidence type="ECO:0000313" key="9">
    <source>
        <dbReference type="Proteomes" id="UP000195772"/>
    </source>
</evidence>
<dbReference type="PANTHER" id="PTHR42693">
    <property type="entry name" value="ARYLSULFATASE FAMILY MEMBER"/>
    <property type="match status" value="1"/>
</dbReference>
<dbReference type="AlphaFoldDB" id="A0A1Y3QV11"/>
<dbReference type="PANTHER" id="PTHR42693:SF53">
    <property type="entry name" value="ENDO-4-O-SULFATASE"/>
    <property type="match status" value="1"/>
</dbReference>
<dbReference type="InterPro" id="IPR017850">
    <property type="entry name" value="Alkaline_phosphatase_core_sf"/>
</dbReference>
<feature type="modified residue" description="3-oxoalanine (Ser)" evidence="5">
    <location>
        <position position="77"/>
    </location>
</feature>
<comment type="PTM">
    <text evidence="5">The conversion to 3-oxoalanine (also known as C-formylglycine, FGly), of a serine or cysteine residue in prokaryotes and of a cysteine residue in eukaryotes, is critical for catalytic activity.</text>
</comment>
<feature type="chain" id="PRO_5013345427" evidence="6">
    <location>
        <begin position="18"/>
        <end position="506"/>
    </location>
</feature>
<feature type="domain" description="Sulfatase N-terminal" evidence="7">
    <location>
        <begin position="29"/>
        <end position="400"/>
    </location>
</feature>
<keyword evidence="6" id="KW-0732">Signal</keyword>
<evidence type="ECO:0000256" key="1">
    <source>
        <dbReference type="ARBA" id="ARBA00008779"/>
    </source>
</evidence>
<comment type="similarity">
    <text evidence="1">Belongs to the sulfatase family.</text>
</comment>
<dbReference type="OrthoDB" id="9765065at2"/>
<evidence type="ECO:0000256" key="2">
    <source>
        <dbReference type="ARBA" id="ARBA00022723"/>
    </source>
</evidence>
<accession>A0A1Y3QV11</accession>
<protein>
    <submittedName>
        <fullName evidence="8">N-acetylgalactosamine-6-sulfatase</fullName>
    </submittedName>
</protein>
<sequence length="506" mass="56684">MKTSIPRTLLTAIPALAAAGCTENPAPRPNVIFILMDDAGYGDFGCYGQQKIETPNIDALSECGVRFTDMYSAAPLSSPARCGLLTGRHAGHAQIRANDEMEWRGDVWNHEAMLRDSTLEGQAPLEVGTPTLGSVMQQAGYATAMIGKWGVGGPATEGTPNKMGFGTYYGCICQRQAHTYYPPFLWQNDRRVYLDNELLPPGTPLDAGADPYDPRSYDKYTQRTYSPDAMYDQVLGFVNANKERPFFLMWTTPIPHSPMQAPDADVQYYVRKFGDEQPIEGKGYFPSRWPRATYAAMITYFDRQIGGLVAELKRLGIWENTVIVITSDNGPASNSCSSSEWFDSAHPFRSGKGWGKSSLREGGIRMPFIVAWGGKLRPQVSDHIGYFPDVMPTLCELAGVEPPATDGISFLPTLEGRKQPQHEYLYWEFPGSKGWVAVRWGDWKGLLRRVKEGNDRFELFNLRDDPREEHDLAAQHPEIIDRMWQFVSASHTDPANPKFRMEIGRK</sequence>
<dbReference type="CDD" id="cd16145">
    <property type="entry name" value="ARS_like"/>
    <property type="match status" value="1"/>
</dbReference>
<dbReference type="InterPro" id="IPR050738">
    <property type="entry name" value="Sulfatase"/>
</dbReference>
<evidence type="ECO:0000256" key="5">
    <source>
        <dbReference type="PIRSR" id="PIRSR600917-52"/>
    </source>
</evidence>
<organism evidence="8 9">
    <name type="scientific">Alistipes onderdonkii</name>
    <dbReference type="NCBI Taxonomy" id="328813"/>
    <lineage>
        <taxon>Bacteria</taxon>
        <taxon>Pseudomonadati</taxon>
        <taxon>Bacteroidota</taxon>
        <taxon>Bacteroidia</taxon>
        <taxon>Bacteroidales</taxon>
        <taxon>Rikenellaceae</taxon>
        <taxon>Alistipes</taxon>
    </lineage>
</organism>
<evidence type="ECO:0000256" key="4">
    <source>
        <dbReference type="ARBA" id="ARBA00022837"/>
    </source>
</evidence>
<dbReference type="eggNOG" id="COG3119">
    <property type="taxonomic scope" value="Bacteria"/>
</dbReference>
<comment type="caution">
    <text evidence="8">The sequence shown here is derived from an EMBL/GenBank/DDBJ whole genome shotgun (WGS) entry which is preliminary data.</text>
</comment>
<keyword evidence="3" id="KW-0378">Hydrolase</keyword>
<name>A0A1Y3QV11_9BACT</name>
<dbReference type="PROSITE" id="PS00523">
    <property type="entry name" value="SULFATASE_1"/>
    <property type="match status" value="1"/>
</dbReference>
<dbReference type="Pfam" id="PF00884">
    <property type="entry name" value="Sulfatase"/>
    <property type="match status" value="1"/>
</dbReference>
<dbReference type="PROSITE" id="PS51257">
    <property type="entry name" value="PROKAR_LIPOPROTEIN"/>
    <property type="match status" value="1"/>
</dbReference>
<dbReference type="GO" id="GO:0004065">
    <property type="term" value="F:arylsulfatase activity"/>
    <property type="evidence" value="ECO:0007669"/>
    <property type="project" value="TreeGrafter"/>
</dbReference>
<dbReference type="RefSeq" id="WP_087402100.1">
    <property type="nucleotide sequence ID" value="NZ_NFHB01000004.1"/>
</dbReference>
<feature type="signal peptide" evidence="6">
    <location>
        <begin position="1"/>
        <end position="17"/>
    </location>
</feature>